<feature type="domain" description="Peptidase M20 dimerisation" evidence="2">
    <location>
        <begin position="179"/>
        <end position="273"/>
    </location>
</feature>
<feature type="binding site" evidence="1">
    <location>
        <position position="355"/>
    </location>
    <ligand>
        <name>Mn(2+)</name>
        <dbReference type="ChEBI" id="CHEBI:29035"/>
        <label>2</label>
    </ligand>
</feature>
<name>A0A1I3UP55_9LACT</name>
<reference evidence="4" key="1">
    <citation type="submission" date="2016-10" db="EMBL/GenBank/DDBJ databases">
        <authorList>
            <person name="Varghese N."/>
            <person name="Submissions S."/>
        </authorList>
    </citation>
    <scope>NUCLEOTIDE SEQUENCE [LARGE SCALE GENOMIC DNA]</scope>
    <source>
        <strain evidence="4">DSM 16108</strain>
    </source>
</reference>
<dbReference type="GO" id="GO:0016787">
    <property type="term" value="F:hydrolase activity"/>
    <property type="evidence" value="ECO:0007669"/>
    <property type="project" value="UniProtKB-KW"/>
</dbReference>
<dbReference type="SUPFAM" id="SSF53187">
    <property type="entry name" value="Zn-dependent exopeptidases"/>
    <property type="match status" value="1"/>
</dbReference>
<dbReference type="NCBIfam" id="TIGR01891">
    <property type="entry name" value="amidohydrolases"/>
    <property type="match status" value="1"/>
</dbReference>
<gene>
    <name evidence="3" type="ORF">SAMN04488569_100133</name>
</gene>
<feature type="binding site" evidence="1">
    <location>
        <position position="131"/>
    </location>
    <ligand>
        <name>Mn(2+)</name>
        <dbReference type="ChEBI" id="CHEBI:29035"/>
        <label>2</label>
    </ligand>
</feature>
<feature type="binding site" evidence="1">
    <location>
        <position position="95"/>
    </location>
    <ligand>
        <name>Mn(2+)</name>
        <dbReference type="ChEBI" id="CHEBI:29035"/>
        <label>2</label>
    </ligand>
</feature>
<protein>
    <submittedName>
        <fullName evidence="3">Amidohydrolase</fullName>
    </submittedName>
</protein>
<dbReference type="Pfam" id="PF01546">
    <property type="entry name" value="Peptidase_M20"/>
    <property type="match status" value="1"/>
</dbReference>
<dbReference type="PIRSF" id="PIRSF005962">
    <property type="entry name" value="Pept_M20D_amidohydro"/>
    <property type="match status" value="1"/>
</dbReference>
<dbReference type="STRING" id="258723.GCA_900169305_00413"/>
<dbReference type="Gene3D" id="3.30.70.360">
    <property type="match status" value="1"/>
</dbReference>
<dbReference type="Proteomes" id="UP000199589">
    <property type="component" value="Unassembled WGS sequence"/>
</dbReference>
<proteinExistence type="predicted"/>
<evidence type="ECO:0000313" key="3">
    <source>
        <dbReference type="EMBL" id="SFJ83537.1"/>
    </source>
</evidence>
<accession>A0A1I3UP55</accession>
<dbReference type="InterPro" id="IPR017439">
    <property type="entry name" value="Amidohydrolase"/>
</dbReference>
<dbReference type="AlphaFoldDB" id="A0A1I3UP55"/>
<dbReference type="InterPro" id="IPR011650">
    <property type="entry name" value="Peptidase_M20_dimer"/>
</dbReference>
<evidence type="ECO:0000313" key="4">
    <source>
        <dbReference type="Proteomes" id="UP000199589"/>
    </source>
</evidence>
<dbReference type="PANTHER" id="PTHR11014">
    <property type="entry name" value="PEPTIDASE M20 FAMILY MEMBER"/>
    <property type="match status" value="1"/>
</dbReference>
<keyword evidence="1" id="KW-0479">Metal-binding</keyword>
<dbReference type="Gene3D" id="3.40.630.10">
    <property type="entry name" value="Zn peptidases"/>
    <property type="match status" value="1"/>
</dbReference>
<keyword evidence="3" id="KW-0378">Hydrolase</keyword>
<dbReference type="SUPFAM" id="SSF55031">
    <property type="entry name" value="Bacterial exopeptidase dimerisation domain"/>
    <property type="match status" value="1"/>
</dbReference>
<sequence length="382" mass="42081">MKDYVKTVSAHRQALHLIPELSFHEYKTTAYIRNTLKQLNIDYLTPLETATIVYLKGNSGKTIGFRADIDALPIEEETSSPFTSTHSGAMHACGHDGHTSILLTFAELCKTQQDQGLLKHNVLLIFQPSEESNAGANALIKAFPFSDYNLEAIFALHLGPDTDEGVILTKEGPLMASATEYRINIKGRSAHVAEKETGANALGSLSHIANQIAQIQQYHLNGLNQNVIHIGKMTAGEAINTVASTGYLEGTIRTYDPKDLEIIKQKIDAVVKSSDLIFKTSTTLTVAEGYPPVINTSSLLELVEKSVESAGLRFKVKEHPYLYGEDFSFYDTVAKTNFAFLGIRNEELGYTSGLHTSTFNFDEKVLINGVTYFQEILNNLGE</sequence>
<keyword evidence="4" id="KW-1185">Reference proteome</keyword>
<organism evidence="3 4">
    <name type="scientific">Marinilactibacillus piezotolerans</name>
    <dbReference type="NCBI Taxonomy" id="258723"/>
    <lineage>
        <taxon>Bacteria</taxon>
        <taxon>Bacillati</taxon>
        <taxon>Bacillota</taxon>
        <taxon>Bacilli</taxon>
        <taxon>Lactobacillales</taxon>
        <taxon>Carnobacteriaceae</taxon>
        <taxon>Marinilactibacillus</taxon>
    </lineage>
</organism>
<comment type="cofactor">
    <cofactor evidence="1">
        <name>Mn(2+)</name>
        <dbReference type="ChEBI" id="CHEBI:29035"/>
    </cofactor>
    <text evidence="1">The Mn(2+) ion enhances activity.</text>
</comment>
<evidence type="ECO:0000259" key="2">
    <source>
        <dbReference type="Pfam" id="PF07687"/>
    </source>
</evidence>
<evidence type="ECO:0000256" key="1">
    <source>
        <dbReference type="PIRSR" id="PIRSR005962-1"/>
    </source>
</evidence>
<dbReference type="EMBL" id="FOSJ01000001">
    <property type="protein sequence ID" value="SFJ83537.1"/>
    <property type="molecule type" value="Genomic_DNA"/>
</dbReference>
<dbReference type="PANTHER" id="PTHR11014:SF63">
    <property type="entry name" value="METALLOPEPTIDASE, PUTATIVE (AFU_ORTHOLOGUE AFUA_6G09600)-RELATED"/>
    <property type="match status" value="1"/>
</dbReference>
<feature type="binding site" evidence="1">
    <location>
        <position position="93"/>
    </location>
    <ligand>
        <name>Mn(2+)</name>
        <dbReference type="ChEBI" id="CHEBI:29035"/>
        <label>2</label>
    </ligand>
</feature>
<dbReference type="OrthoDB" id="9776731at2"/>
<dbReference type="Pfam" id="PF07687">
    <property type="entry name" value="M20_dimer"/>
    <property type="match status" value="1"/>
</dbReference>
<dbReference type="GO" id="GO:0046872">
    <property type="term" value="F:metal ion binding"/>
    <property type="evidence" value="ECO:0007669"/>
    <property type="project" value="UniProtKB-KW"/>
</dbReference>
<dbReference type="InterPro" id="IPR002933">
    <property type="entry name" value="Peptidase_M20"/>
</dbReference>
<dbReference type="RefSeq" id="WP_072694886.1">
    <property type="nucleotide sequence ID" value="NZ_FOSJ01000001.1"/>
</dbReference>
<feature type="binding site" evidence="1">
    <location>
        <position position="157"/>
    </location>
    <ligand>
        <name>Mn(2+)</name>
        <dbReference type="ChEBI" id="CHEBI:29035"/>
        <label>2</label>
    </ligand>
</feature>
<keyword evidence="1" id="KW-0464">Manganese</keyword>
<dbReference type="InterPro" id="IPR036264">
    <property type="entry name" value="Bact_exopeptidase_dim_dom"/>
</dbReference>